<dbReference type="InterPro" id="IPR029044">
    <property type="entry name" value="Nucleotide-diphossugar_trans"/>
</dbReference>
<dbReference type="SUPFAM" id="SSF53756">
    <property type="entry name" value="UDP-Glycosyltransferase/glycogen phosphorylase"/>
    <property type="match status" value="1"/>
</dbReference>
<gene>
    <name evidence="3" type="ORF">FAZ98_03070</name>
</gene>
<evidence type="ECO:0000313" key="3">
    <source>
        <dbReference type="EMBL" id="QGZ60799.1"/>
    </source>
</evidence>
<proteinExistence type="predicted"/>
<dbReference type="EMBL" id="CP046913">
    <property type="protein sequence ID" value="QGZ60799.1"/>
    <property type="molecule type" value="Genomic_DNA"/>
</dbReference>
<dbReference type="InterPro" id="IPR051199">
    <property type="entry name" value="LPS_LOS_Heptosyltrfase"/>
</dbReference>
<dbReference type="AlphaFoldDB" id="A0A7Z2GG40"/>
<dbReference type="OrthoDB" id="9781892at2"/>
<protein>
    <submittedName>
        <fullName evidence="3">Glycosyltransferase</fullName>
    </submittedName>
</protein>
<sequence>MPEDSRSGLRHRLHAVRRAVPPRIDFARCESFGRADRTRCARARLHAGALARSHRARSVLQPQSDDRGRELRIGVSAAGGQAVEDRRGGRSMKATAKRALKRIVRRAAPGLANRLSLALRGQPGEAAFDAARFGNLLGRIRQAQHAFDAREPIDAARVAEVAAQSSVVVVGHAPFDNVLALVEALRAEKLAVAELVIVDATSETPRLVAIRDHVETWKRLLPLTRFKVVPYARQDLRYADANMTGWREATGRYLWTVGRYDVPLAGCFSALFKTLLAHTGDVIVVSGTAAPDASVRHVEIGALDRAGLEPVVLRREQSEALLAAAVRATTVRRGALPPSEAVSEFAEGIFGGPRTGLLDESACGFDTRLITNLSVTEWSRRLGRRGVPIVRSGIAFSRSILHRLTDGGPAWEAIHDLRRLDEPVPALPDDASELIDIVCPFHRGDVILAVQVAARAASAGKRVRLHVAQALVAWAQEFGGGIEVHAVPVPVAAAQDTYPVLLDAYQYVCLRSDGAPRIARCHPSRSLSETGRNLVDYMLEEVGLPPDTRLANLRPESSDEQRRIARELVDAIGGKIVFVHPLGGWHLKSIPPHIMAELAHEMRGAGFKLVQIGAANDRRVEHTDGAILQNFMPSQWRAILALGRALVGVDSWTSHFGAILDTPQICLYGSTNPVHVSSKRWFQDQENPCLNLGPIVNCSPCNSLSCVAWPERNYCTGYAIDRAALADFLTGTAAREPELRKAS</sequence>
<dbReference type="Proteomes" id="UP000433577">
    <property type="component" value="Chromosome 1"/>
</dbReference>
<organism evidence="3 4">
    <name type="scientific">Paraburkholderia acidisoli</name>
    <dbReference type="NCBI Taxonomy" id="2571748"/>
    <lineage>
        <taxon>Bacteria</taxon>
        <taxon>Pseudomonadati</taxon>
        <taxon>Pseudomonadota</taxon>
        <taxon>Betaproteobacteria</taxon>
        <taxon>Burkholderiales</taxon>
        <taxon>Burkholderiaceae</taxon>
        <taxon>Paraburkholderia</taxon>
    </lineage>
</organism>
<evidence type="ECO:0000256" key="1">
    <source>
        <dbReference type="ARBA" id="ARBA00022676"/>
    </source>
</evidence>
<dbReference type="Gene3D" id="3.40.50.2000">
    <property type="entry name" value="Glycogen Phosphorylase B"/>
    <property type="match status" value="1"/>
</dbReference>
<evidence type="ECO:0000313" key="4">
    <source>
        <dbReference type="Proteomes" id="UP000433577"/>
    </source>
</evidence>
<dbReference type="PANTHER" id="PTHR30160">
    <property type="entry name" value="TETRAACYLDISACCHARIDE 4'-KINASE-RELATED"/>
    <property type="match status" value="1"/>
</dbReference>
<reference evidence="3 4" key="1">
    <citation type="submission" date="2019-12" db="EMBL/GenBank/DDBJ databases">
        <title>Paraburkholderia acidiphila 7Q-K02 sp. nov and Paraburkholderia acidisoli DHF22 sp. nov., two strains isolated from forest soil.</title>
        <authorList>
            <person name="Gao Z."/>
            <person name="Qiu L."/>
        </authorList>
    </citation>
    <scope>NUCLEOTIDE SEQUENCE [LARGE SCALE GENOMIC DNA]</scope>
    <source>
        <strain evidence="3 4">DHF22</strain>
    </source>
</reference>
<keyword evidence="4" id="KW-1185">Reference proteome</keyword>
<dbReference type="PANTHER" id="PTHR30160:SF1">
    <property type="entry name" value="LIPOPOLYSACCHARIDE 1,2-N-ACETYLGLUCOSAMINETRANSFERASE-RELATED"/>
    <property type="match status" value="1"/>
</dbReference>
<evidence type="ECO:0000256" key="2">
    <source>
        <dbReference type="ARBA" id="ARBA00022679"/>
    </source>
</evidence>
<name>A0A7Z2GG40_9BURK</name>
<keyword evidence="1" id="KW-0328">Glycosyltransferase</keyword>
<dbReference type="GO" id="GO:0008713">
    <property type="term" value="F:ADP-heptose-lipopolysaccharide heptosyltransferase activity"/>
    <property type="evidence" value="ECO:0007669"/>
    <property type="project" value="TreeGrafter"/>
</dbReference>
<dbReference type="KEGG" id="pacs:FAZ98_03070"/>
<dbReference type="GO" id="GO:0005829">
    <property type="term" value="C:cytosol"/>
    <property type="evidence" value="ECO:0007669"/>
    <property type="project" value="TreeGrafter"/>
</dbReference>
<dbReference type="Gene3D" id="3.90.550.10">
    <property type="entry name" value="Spore Coat Polysaccharide Biosynthesis Protein SpsA, Chain A"/>
    <property type="match status" value="1"/>
</dbReference>
<dbReference type="InterPro" id="IPR002201">
    <property type="entry name" value="Glyco_trans_9"/>
</dbReference>
<dbReference type="Pfam" id="PF01075">
    <property type="entry name" value="Glyco_transf_9"/>
    <property type="match status" value="1"/>
</dbReference>
<keyword evidence="2 3" id="KW-0808">Transferase</keyword>
<dbReference type="GO" id="GO:0009244">
    <property type="term" value="P:lipopolysaccharide core region biosynthetic process"/>
    <property type="evidence" value="ECO:0007669"/>
    <property type="project" value="TreeGrafter"/>
</dbReference>
<accession>A0A7Z2GG40</accession>